<evidence type="ECO:0000256" key="9">
    <source>
        <dbReference type="ARBA" id="ARBA00024907"/>
    </source>
</evidence>
<dbReference type="AlphaFoldDB" id="A0A9N8JRF5"/>
<evidence type="ECO:0000256" key="6">
    <source>
        <dbReference type="ARBA" id="ARBA00022824"/>
    </source>
</evidence>
<dbReference type="SUPFAM" id="SSF48317">
    <property type="entry name" value="Acid phosphatase/Vanadium-dependent haloperoxidase"/>
    <property type="match status" value="1"/>
</dbReference>
<feature type="transmembrane region" description="Helical" evidence="11">
    <location>
        <begin position="129"/>
        <end position="147"/>
    </location>
</feature>
<keyword evidence="6 11" id="KW-0256">Endoplasmic reticulum</keyword>
<evidence type="ECO:0000313" key="13">
    <source>
        <dbReference type="EMBL" id="CAD0093268.1"/>
    </source>
</evidence>
<comment type="caution">
    <text evidence="13">The sequence shown here is derived from an EMBL/GenBank/DDBJ whole genome shotgun (WGS) entry which is preliminary data.</text>
</comment>
<dbReference type="SMART" id="SM00014">
    <property type="entry name" value="acidPPc"/>
    <property type="match status" value="1"/>
</dbReference>
<gene>
    <name evidence="13" type="ORF">AWRI4619_LOCUS7716</name>
</gene>
<dbReference type="PANTHER" id="PTHR11247">
    <property type="entry name" value="PALMITOYL-PROTEIN THIOESTERASE/DOLICHYLDIPHOSPHATASE 1"/>
    <property type="match status" value="1"/>
</dbReference>
<dbReference type="Proteomes" id="UP000716446">
    <property type="component" value="Unassembled WGS sequence"/>
</dbReference>
<sequence>MEDPPLASLSLTHVHYVRCRMLLSGPHKAANPPSQNPNDPIAHACAFLALVPQALCITYATLIWSTREAEVGLMFAGQLACEALNWLLKRTIREERPSRTHSHPLQQPIFSLTLLQVLTGKGYGMPSSHAQFVSYFAVSLTLFLLLRHNPHAPNTSTTHIPTSTFERLALSVLVIAGAAAVAQSRIYLNYHTERQILVGCIIGAVFAVFWYLVTAYLRRSGWLDWVLDTSIAKFFRLRDLVVTEDLVDAGWERWQQRRSKRSEQKSR</sequence>
<organism evidence="13 14">
    <name type="scientific">Aureobasidium vineae</name>
    <dbReference type="NCBI Taxonomy" id="2773715"/>
    <lineage>
        <taxon>Eukaryota</taxon>
        <taxon>Fungi</taxon>
        <taxon>Dikarya</taxon>
        <taxon>Ascomycota</taxon>
        <taxon>Pezizomycotina</taxon>
        <taxon>Dothideomycetes</taxon>
        <taxon>Dothideomycetidae</taxon>
        <taxon>Dothideales</taxon>
        <taxon>Saccotheciaceae</taxon>
        <taxon>Aureobasidium</taxon>
    </lineage>
</organism>
<dbReference type="FunFam" id="1.20.144.10:FF:000003">
    <property type="entry name" value="Dolichyldiphosphatase 1"/>
    <property type="match status" value="1"/>
</dbReference>
<dbReference type="Gene3D" id="1.20.144.10">
    <property type="entry name" value="Phosphatidic acid phosphatase type 2/haloperoxidase"/>
    <property type="match status" value="1"/>
</dbReference>
<name>A0A9N8JRF5_9PEZI</name>
<evidence type="ECO:0000259" key="12">
    <source>
        <dbReference type="SMART" id="SM00014"/>
    </source>
</evidence>
<keyword evidence="7 11" id="KW-1133">Transmembrane helix</keyword>
<dbReference type="InterPro" id="IPR036938">
    <property type="entry name" value="PAP2/HPO_sf"/>
</dbReference>
<evidence type="ECO:0000256" key="4">
    <source>
        <dbReference type="ARBA" id="ARBA00022692"/>
    </source>
</evidence>
<dbReference type="EC" id="3.6.1.43" evidence="11"/>
<comment type="catalytic activity">
    <reaction evidence="10 11">
        <text>a di-trans,poly-cis-dolichyl diphosphate + H2O = a di-trans,poly-cis-dolichyl phosphate + phosphate + H(+)</text>
        <dbReference type="Rhea" id="RHEA:14385"/>
        <dbReference type="Rhea" id="RHEA-COMP:19498"/>
        <dbReference type="Rhea" id="RHEA-COMP:19506"/>
        <dbReference type="ChEBI" id="CHEBI:15377"/>
        <dbReference type="ChEBI" id="CHEBI:15378"/>
        <dbReference type="ChEBI" id="CHEBI:43474"/>
        <dbReference type="ChEBI" id="CHEBI:57497"/>
        <dbReference type="ChEBI" id="CHEBI:57683"/>
        <dbReference type="EC" id="3.6.1.43"/>
    </reaction>
</comment>
<dbReference type="PANTHER" id="PTHR11247:SF1">
    <property type="entry name" value="DOLICHYLDIPHOSPHATASE 1"/>
    <property type="match status" value="1"/>
</dbReference>
<evidence type="ECO:0000256" key="10">
    <source>
        <dbReference type="ARBA" id="ARBA00047349"/>
    </source>
</evidence>
<comment type="function">
    <text evidence="9 11">Required for efficient N-glycosylation. Necessary for maintaining optimal levels of dolichol-linked oligosaccharides. Hydrolyzes dolichyl pyrophosphate at a very high rate and dolichyl monophosphate at a much lower rate. Does not act on phosphatidate.</text>
</comment>
<keyword evidence="5 11" id="KW-0378">Hydrolase</keyword>
<evidence type="ECO:0000256" key="1">
    <source>
        <dbReference type="ARBA" id="ARBA00004477"/>
    </source>
</evidence>
<feature type="transmembrane region" description="Helical" evidence="11">
    <location>
        <begin position="168"/>
        <end position="188"/>
    </location>
</feature>
<dbReference type="GO" id="GO:0008610">
    <property type="term" value="P:lipid biosynthetic process"/>
    <property type="evidence" value="ECO:0007669"/>
    <property type="project" value="TreeGrafter"/>
</dbReference>
<evidence type="ECO:0000313" key="14">
    <source>
        <dbReference type="Proteomes" id="UP000716446"/>
    </source>
</evidence>
<feature type="domain" description="Phosphatidic acid phosphatase type 2/haloperoxidase" evidence="12">
    <location>
        <begin position="71"/>
        <end position="211"/>
    </location>
</feature>
<evidence type="ECO:0000256" key="3">
    <source>
        <dbReference type="ARBA" id="ARBA00005518"/>
    </source>
</evidence>
<dbReference type="GO" id="GO:0047874">
    <property type="term" value="F:dolichyldiphosphatase activity"/>
    <property type="evidence" value="ECO:0007669"/>
    <property type="project" value="UniProtKB-UniRule"/>
</dbReference>
<evidence type="ECO:0000256" key="7">
    <source>
        <dbReference type="ARBA" id="ARBA00022989"/>
    </source>
</evidence>
<protein>
    <recommendedName>
        <fullName evidence="11">Dolichyldiphosphatase</fullName>
        <ecNumber evidence="11">3.6.1.43</ecNumber>
    </recommendedName>
</protein>
<comment type="similarity">
    <text evidence="3 11">Belongs to the dolichyldiphosphatase family.</text>
</comment>
<comment type="pathway">
    <text evidence="2 11">Protein modification; protein glycosylation.</text>
</comment>
<feature type="transmembrane region" description="Helical" evidence="11">
    <location>
        <begin position="41"/>
        <end position="64"/>
    </location>
</feature>
<dbReference type="GO" id="GO:0006487">
    <property type="term" value="P:protein N-linked glycosylation"/>
    <property type="evidence" value="ECO:0007669"/>
    <property type="project" value="UniProtKB-UniRule"/>
</dbReference>
<dbReference type="EMBL" id="CAIJEN010000014">
    <property type="protein sequence ID" value="CAD0093268.1"/>
    <property type="molecule type" value="Genomic_DNA"/>
</dbReference>
<evidence type="ECO:0000256" key="5">
    <source>
        <dbReference type="ARBA" id="ARBA00022801"/>
    </source>
</evidence>
<dbReference type="InterPro" id="IPR039667">
    <property type="entry name" value="Dolichyldiphosphatase_PAP2"/>
</dbReference>
<evidence type="ECO:0000256" key="8">
    <source>
        <dbReference type="ARBA" id="ARBA00023136"/>
    </source>
</evidence>
<keyword evidence="4 11" id="KW-0812">Transmembrane</keyword>
<dbReference type="CDD" id="cd03382">
    <property type="entry name" value="PAP2_dolichyldiphosphatase"/>
    <property type="match status" value="1"/>
</dbReference>
<dbReference type="InterPro" id="IPR000326">
    <property type="entry name" value="PAP2/HPO"/>
</dbReference>
<proteinExistence type="inferred from homology"/>
<evidence type="ECO:0000256" key="11">
    <source>
        <dbReference type="RuleBase" id="RU367078"/>
    </source>
</evidence>
<dbReference type="Pfam" id="PF01569">
    <property type="entry name" value="PAP2"/>
    <property type="match status" value="1"/>
</dbReference>
<keyword evidence="14" id="KW-1185">Reference proteome</keyword>
<reference evidence="13" key="1">
    <citation type="submission" date="2020-06" db="EMBL/GenBank/DDBJ databases">
        <authorList>
            <person name="Onetto C."/>
        </authorList>
    </citation>
    <scope>NUCLEOTIDE SEQUENCE</scope>
</reference>
<dbReference type="GO" id="GO:0005789">
    <property type="term" value="C:endoplasmic reticulum membrane"/>
    <property type="evidence" value="ECO:0007669"/>
    <property type="project" value="UniProtKB-SubCell"/>
</dbReference>
<evidence type="ECO:0000256" key="2">
    <source>
        <dbReference type="ARBA" id="ARBA00004922"/>
    </source>
</evidence>
<comment type="subcellular location">
    <subcellularLocation>
        <location evidence="1 11">Endoplasmic reticulum membrane</location>
        <topology evidence="1 11">Multi-pass membrane protein</topology>
    </subcellularLocation>
</comment>
<accession>A0A9N8JRF5</accession>
<feature type="transmembrane region" description="Helical" evidence="11">
    <location>
        <begin position="194"/>
        <end position="213"/>
    </location>
</feature>
<keyword evidence="8 11" id="KW-0472">Membrane</keyword>